<feature type="transmembrane region" description="Helical" evidence="6">
    <location>
        <begin position="75"/>
        <end position="95"/>
    </location>
</feature>
<reference evidence="7" key="1">
    <citation type="submission" date="2020-10" db="EMBL/GenBank/DDBJ databases">
        <authorList>
            <person name="Gilroy R."/>
        </authorList>
    </citation>
    <scope>NUCLEOTIDE SEQUENCE</scope>
    <source>
        <strain evidence="7">ChiBcolR7-354</strain>
    </source>
</reference>
<feature type="transmembrane region" description="Helical" evidence="6">
    <location>
        <begin position="259"/>
        <end position="280"/>
    </location>
</feature>
<evidence type="ECO:0000313" key="8">
    <source>
        <dbReference type="Proteomes" id="UP000824262"/>
    </source>
</evidence>
<feature type="transmembrane region" description="Helical" evidence="6">
    <location>
        <begin position="140"/>
        <end position="163"/>
    </location>
</feature>
<protein>
    <submittedName>
        <fullName evidence="7">MFS transporter</fullName>
    </submittedName>
</protein>
<evidence type="ECO:0000256" key="3">
    <source>
        <dbReference type="ARBA" id="ARBA00022692"/>
    </source>
</evidence>
<dbReference type="PANTHER" id="PTHR23513">
    <property type="entry name" value="INTEGRAL MEMBRANE EFFLUX PROTEIN-RELATED"/>
    <property type="match status" value="1"/>
</dbReference>
<feature type="transmembrane region" description="Helical" evidence="6">
    <location>
        <begin position="292"/>
        <end position="309"/>
    </location>
</feature>
<keyword evidence="5 6" id="KW-0472">Membrane</keyword>
<feature type="transmembrane region" description="Helical" evidence="6">
    <location>
        <begin position="101"/>
        <end position="119"/>
    </location>
</feature>
<dbReference type="EMBL" id="DVGA01000096">
    <property type="protein sequence ID" value="HIQ79332.1"/>
    <property type="molecule type" value="Genomic_DNA"/>
</dbReference>
<keyword evidence="3 6" id="KW-0812">Transmembrane</keyword>
<dbReference type="Proteomes" id="UP000824262">
    <property type="component" value="Unassembled WGS sequence"/>
</dbReference>
<dbReference type="SUPFAM" id="SSF103473">
    <property type="entry name" value="MFS general substrate transporter"/>
    <property type="match status" value="1"/>
</dbReference>
<dbReference type="CDD" id="cd06173">
    <property type="entry name" value="MFS_MefA_like"/>
    <property type="match status" value="1"/>
</dbReference>
<feature type="transmembrane region" description="Helical" evidence="6">
    <location>
        <begin position="43"/>
        <end position="68"/>
    </location>
</feature>
<dbReference type="AlphaFoldDB" id="A0A9D0ZET5"/>
<keyword evidence="2" id="KW-1003">Cell membrane</keyword>
<dbReference type="InterPro" id="IPR036259">
    <property type="entry name" value="MFS_trans_sf"/>
</dbReference>
<dbReference type="PANTHER" id="PTHR23513:SF11">
    <property type="entry name" value="STAPHYLOFERRIN A TRANSPORTER"/>
    <property type="match status" value="1"/>
</dbReference>
<feature type="transmembrane region" description="Helical" evidence="6">
    <location>
        <begin position="315"/>
        <end position="342"/>
    </location>
</feature>
<evidence type="ECO:0000256" key="4">
    <source>
        <dbReference type="ARBA" id="ARBA00022989"/>
    </source>
</evidence>
<feature type="transmembrane region" description="Helical" evidence="6">
    <location>
        <begin position="169"/>
        <end position="189"/>
    </location>
</feature>
<comment type="subcellular location">
    <subcellularLocation>
        <location evidence="1">Cell membrane</location>
        <topology evidence="1">Multi-pass membrane protein</topology>
    </subcellularLocation>
</comment>
<dbReference type="InterPro" id="IPR011701">
    <property type="entry name" value="MFS"/>
</dbReference>
<organism evidence="7 8">
    <name type="scientific">Candidatus Scatomorpha intestinavium</name>
    <dbReference type="NCBI Taxonomy" id="2840922"/>
    <lineage>
        <taxon>Bacteria</taxon>
        <taxon>Bacillati</taxon>
        <taxon>Bacillota</taxon>
        <taxon>Clostridia</taxon>
        <taxon>Eubacteriales</taxon>
        <taxon>Candidatus Scatomorpha</taxon>
    </lineage>
</organism>
<gene>
    <name evidence="7" type="ORF">IAB77_08755</name>
</gene>
<evidence type="ECO:0000313" key="7">
    <source>
        <dbReference type="EMBL" id="HIQ79332.1"/>
    </source>
</evidence>
<dbReference type="Pfam" id="PF07690">
    <property type="entry name" value="MFS_1"/>
    <property type="match status" value="1"/>
</dbReference>
<comment type="caution">
    <text evidence="7">The sequence shown here is derived from an EMBL/GenBank/DDBJ whole genome shotgun (WGS) entry which is preliminary data.</text>
</comment>
<sequence length="417" mass="42712">MKRERLFTPNFTLLILGQVSSLFGNCALRFAAGMYILEFTGSAGTYSLITALSMLPTIVLSPIGGVLADRADRRAVMVALDSLSALTALLGAVWLSNGGGLAAVGTLLVLLSALSAFESPTVQACVPQMLDGDNIMRGNAVVSGVNSISSLIAPFLGAAAYSALGLRSVTAAAAGCFALTAAIECFIRLGAAPPPEKRRIAGVVRGDLAESWRFLRREQAPVLKLLLIAAGVSMILTGVMVVGYPYLVRTVLALTPGHYSVAESAAGAAAILGGLLVGVLAGRLKPSRMHRLITAAGTALLPAGLMFALPAPARAVFAVTVASFSLAQLVCSMFSICAMTEIQSRTPERLTGKVMAFVYTLSLCAQPLGQVVYGALFDAVPAAAVLTASALAVAAAGAACGGFFRSLGRLGTDGTES</sequence>
<name>A0A9D0ZET5_9FIRM</name>
<feature type="transmembrane region" description="Helical" evidence="6">
    <location>
        <begin position="222"/>
        <end position="247"/>
    </location>
</feature>
<dbReference type="GO" id="GO:0022857">
    <property type="term" value="F:transmembrane transporter activity"/>
    <property type="evidence" value="ECO:0007669"/>
    <property type="project" value="InterPro"/>
</dbReference>
<accession>A0A9D0ZET5</accession>
<evidence type="ECO:0000256" key="2">
    <source>
        <dbReference type="ARBA" id="ARBA00022475"/>
    </source>
</evidence>
<dbReference type="GO" id="GO:0005886">
    <property type="term" value="C:plasma membrane"/>
    <property type="evidence" value="ECO:0007669"/>
    <property type="project" value="UniProtKB-SubCell"/>
</dbReference>
<proteinExistence type="predicted"/>
<evidence type="ECO:0000256" key="1">
    <source>
        <dbReference type="ARBA" id="ARBA00004651"/>
    </source>
</evidence>
<reference evidence="7" key="2">
    <citation type="journal article" date="2021" name="PeerJ">
        <title>Extensive microbial diversity within the chicken gut microbiome revealed by metagenomics and culture.</title>
        <authorList>
            <person name="Gilroy R."/>
            <person name="Ravi A."/>
            <person name="Getino M."/>
            <person name="Pursley I."/>
            <person name="Horton D.L."/>
            <person name="Alikhan N.F."/>
            <person name="Baker D."/>
            <person name="Gharbi K."/>
            <person name="Hall N."/>
            <person name="Watson M."/>
            <person name="Adriaenssens E.M."/>
            <person name="Foster-Nyarko E."/>
            <person name="Jarju S."/>
            <person name="Secka A."/>
            <person name="Antonio M."/>
            <person name="Oren A."/>
            <person name="Chaudhuri R.R."/>
            <person name="La Ragione R."/>
            <person name="Hildebrand F."/>
            <person name="Pallen M.J."/>
        </authorList>
    </citation>
    <scope>NUCLEOTIDE SEQUENCE</scope>
    <source>
        <strain evidence="7">ChiBcolR7-354</strain>
    </source>
</reference>
<dbReference type="Gene3D" id="1.20.1250.20">
    <property type="entry name" value="MFS general substrate transporter like domains"/>
    <property type="match status" value="1"/>
</dbReference>
<evidence type="ECO:0000256" key="6">
    <source>
        <dbReference type="SAM" id="Phobius"/>
    </source>
</evidence>
<feature type="transmembrane region" description="Helical" evidence="6">
    <location>
        <begin position="382"/>
        <end position="404"/>
    </location>
</feature>
<feature type="transmembrane region" description="Helical" evidence="6">
    <location>
        <begin position="12"/>
        <end position="37"/>
    </location>
</feature>
<keyword evidence="4 6" id="KW-1133">Transmembrane helix</keyword>
<evidence type="ECO:0000256" key="5">
    <source>
        <dbReference type="ARBA" id="ARBA00023136"/>
    </source>
</evidence>
<feature type="transmembrane region" description="Helical" evidence="6">
    <location>
        <begin position="354"/>
        <end position="376"/>
    </location>
</feature>